<evidence type="ECO:0008006" key="3">
    <source>
        <dbReference type="Google" id="ProtNLM"/>
    </source>
</evidence>
<protein>
    <recommendedName>
        <fullName evidence="3">Helix-turn-helix DNA binding domain protein</fullName>
    </recommendedName>
</protein>
<comment type="caution">
    <text evidence="1">The sequence shown here is derived from an EMBL/GenBank/DDBJ whole genome shotgun (WGS) entry which is preliminary data.</text>
</comment>
<dbReference type="EMBL" id="BAABEO010000045">
    <property type="protein sequence ID" value="GAA3705467.1"/>
    <property type="molecule type" value="Genomic_DNA"/>
</dbReference>
<accession>A0ABP7DLP0</accession>
<proteinExistence type="predicted"/>
<keyword evidence="2" id="KW-1185">Reference proteome</keyword>
<name>A0ABP7DLP0_9MICC</name>
<reference evidence="2" key="1">
    <citation type="journal article" date="2019" name="Int. J. Syst. Evol. Microbiol.">
        <title>The Global Catalogue of Microorganisms (GCM) 10K type strain sequencing project: providing services to taxonomists for standard genome sequencing and annotation.</title>
        <authorList>
            <consortium name="The Broad Institute Genomics Platform"/>
            <consortium name="The Broad Institute Genome Sequencing Center for Infectious Disease"/>
            <person name="Wu L."/>
            <person name="Ma J."/>
        </authorList>
    </citation>
    <scope>NUCLEOTIDE SEQUENCE [LARGE SCALE GENOMIC DNA]</scope>
    <source>
        <strain evidence="2">JCM 30742</strain>
    </source>
</reference>
<dbReference type="RefSeq" id="WP_345154852.1">
    <property type="nucleotide sequence ID" value="NZ_BAABEO010000045.1"/>
</dbReference>
<gene>
    <name evidence="1" type="ORF">GCM10023081_46880</name>
</gene>
<dbReference type="Proteomes" id="UP001500752">
    <property type="component" value="Unassembled WGS sequence"/>
</dbReference>
<sequence length="183" mass="19792">MAPRRTYTDTERTHVLDLHAKGVTRNAIMRETGYSARFISDTVADAGLTFARGAEVAAATQAKQIDNKARRATIIGRLYAQAEAVLDRLEQPTRYKTMVKGEKGVDIETVLDFIPPGDRRNELTSVGISLDKAVALEKIDTDNGAGQALSMLDRLAEQLQGVPLADLDLGGSEPEAAALPEDQ</sequence>
<evidence type="ECO:0000313" key="2">
    <source>
        <dbReference type="Proteomes" id="UP001500752"/>
    </source>
</evidence>
<organism evidence="1 2">
    <name type="scientific">Arthrobacter ginkgonis</name>
    <dbReference type="NCBI Taxonomy" id="1630594"/>
    <lineage>
        <taxon>Bacteria</taxon>
        <taxon>Bacillati</taxon>
        <taxon>Actinomycetota</taxon>
        <taxon>Actinomycetes</taxon>
        <taxon>Micrococcales</taxon>
        <taxon>Micrococcaceae</taxon>
        <taxon>Arthrobacter</taxon>
    </lineage>
</organism>
<evidence type="ECO:0000313" key="1">
    <source>
        <dbReference type="EMBL" id="GAA3705467.1"/>
    </source>
</evidence>